<dbReference type="GO" id="GO:0005802">
    <property type="term" value="C:trans-Golgi network"/>
    <property type="evidence" value="ECO:0000318"/>
    <property type="project" value="GO_Central"/>
</dbReference>
<gene>
    <name evidence="4" type="ORF">NEMVEDRAFT_v1g237945</name>
</gene>
<dbReference type="Proteomes" id="UP000001593">
    <property type="component" value="Unassembled WGS sequence"/>
</dbReference>
<feature type="region of interest" description="Disordered" evidence="2">
    <location>
        <begin position="620"/>
        <end position="645"/>
    </location>
</feature>
<evidence type="ECO:0000313" key="4">
    <source>
        <dbReference type="EMBL" id="EDO49788.1"/>
    </source>
</evidence>
<dbReference type="eggNOG" id="ENOG502QWQK">
    <property type="taxonomic scope" value="Eukaryota"/>
</dbReference>
<evidence type="ECO:0000313" key="5">
    <source>
        <dbReference type="Proteomes" id="UP000001593"/>
    </source>
</evidence>
<reference evidence="4 5" key="1">
    <citation type="journal article" date="2007" name="Science">
        <title>Sea anemone genome reveals ancestral eumetazoan gene repertoire and genomic organization.</title>
        <authorList>
            <person name="Putnam N.H."/>
            <person name="Srivastava M."/>
            <person name="Hellsten U."/>
            <person name="Dirks B."/>
            <person name="Chapman J."/>
            <person name="Salamov A."/>
            <person name="Terry A."/>
            <person name="Shapiro H."/>
            <person name="Lindquist E."/>
            <person name="Kapitonov V.V."/>
            <person name="Jurka J."/>
            <person name="Genikhovich G."/>
            <person name="Grigoriev I.V."/>
            <person name="Lucas S.M."/>
            <person name="Steele R.E."/>
            <person name="Finnerty J.R."/>
            <person name="Technau U."/>
            <person name="Martindale M.Q."/>
            <person name="Rokhsar D.S."/>
        </authorList>
    </citation>
    <scope>NUCLEOTIDE SEQUENCE [LARGE SCALE GENOMIC DNA]</scope>
    <source>
        <strain evidence="5">CH2 X CH6</strain>
    </source>
</reference>
<dbReference type="InterPro" id="IPR026172">
    <property type="entry name" value="GSAP_fam"/>
</dbReference>
<keyword evidence="5" id="KW-1185">Reference proteome</keyword>
<evidence type="ECO:0000256" key="1">
    <source>
        <dbReference type="SAM" id="Coils"/>
    </source>
</evidence>
<dbReference type="InterPro" id="IPR028010">
    <property type="entry name" value="GSAP_C_dom"/>
</dbReference>
<name>A7RFW0_NEMVE</name>
<dbReference type="GO" id="GO:1902004">
    <property type="term" value="P:positive regulation of amyloid-beta formation"/>
    <property type="evidence" value="ECO:0000318"/>
    <property type="project" value="GO_Central"/>
</dbReference>
<evidence type="ECO:0000256" key="2">
    <source>
        <dbReference type="SAM" id="MobiDB-lite"/>
    </source>
</evidence>
<dbReference type="OMA" id="HDCVLHC"/>
<dbReference type="EMBL" id="DS469508">
    <property type="protein sequence ID" value="EDO49788.1"/>
    <property type="molecule type" value="Genomic_DNA"/>
</dbReference>
<dbReference type="PhylomeDB" id="A7RFW0"/>
<evidence type="ECO:0000259" key="3">
    <source>
        <dbReference type="Pfam" id="PF14959"/>
    </source>
</evidence>
<dbReference type="STRING" id="45351.A7RFW0"/>
<dbReference type="PANTHER" id="PTHR13630">
    <property type="entry name" value="GAMMA-SECRETASE-ACTIVATING PROTEIN"/>
    <property type="match status" value="1"/>
</dbReference>
<proteinExistence type="predicted"/>
<feature type="coiled-coil region" evidence="1">
    <location>
        <begin position="1325"/>
        <end position="1352"/>
    </location>
</feature>
<protein>
    <recommendedName>
        <fullName evidence="3">Gamma-secretase-activating protein C-terminal domain-containing protein</fullName>
    </recommendedName>
</protein>
<organism evidence="4 5">
    <name type="scientific">Nematostella vectensis</name>
    <name type="common">Starlet sea anemone</name>
    <dbReference type="NCBI Taxonomy" id="45351"/>
    <lineage>
        <taxon>Eukaryota</taxon>
        <taxon>Metazoa</taxon>
        <taxon>Cnidaria</taxon>
        <taxon>Anthozoa</taxon>
        <taxon>Hexacorallia</taxon>
        <taxon>Actiniaria</taxon>
        <taxon>Edwardsiidae</taxon>
        <taxon>Nematostella</taxon>
    </lineage>
</organism>
<dbReference type="Pfam" id="PF14959">
    <property type="entry name" value="GSAP-16"/>
    <property type="match status" value="1"/>
</dbReference>
<sequence length="1481" mass="168915">MVELYQTFSFKEHVLPQIVTYRDQYSNEPAESNNDLDAVWQQLEACIVGQEKDGTLLVTWSDKCPGHMGGFYVSYVATYTPSKQHLKMIFMHDKKVNIIGASINQEGTLLAFTTTDPYFGAMDEPDRPTHQVIYKSFLAEIHPKNRIFSLNTERNTYQRVQFLYGEYQGYGSFSKKESHMLFLHHKEAIGLYHIPLATVEERGMIMSSQPRTERICDAFLWAQWDNIDQRLYCVYNKHSSIKGDRSNPELMFSAFQLSAKASHVKVLNMPLPFSISQDDITLSIPLYHNLSMMETVSEKHFNMHVVTSQGSLYICLQHPTKKDEEEGPNADCTRGSPASDTDLTDLEYSVYLLHHDCVLHCVMRSVVPQEIVHDCTLFFSIFNEAIPRFSVKGSRDPAPLLLYLHKEQSTSVHTAPNILDSRTGNGYECKTNKKALIGIFSVTHLPSTRLALLHMAIVHLRDTSMVKKMIGHLCYDPASPECAELLKEYLIGSTYGLLKRQLDRGVLKLLPFTCVDTFRGHLEESLDKRRIATIFCTLCRDTPTDFRIPKTDKKKDNSFWLLLKTSKGNAHKTSVRFSLRTLPSVAIEDSDDEMEVVAHQQMGAVRTLLRRLSIRAYPSNESVNSQGSTKSAEFLEPNEEEGTKLEKKKKQMVIEKLAAHLQAHSPRESRIKTENIAAEYVKCQGQQSEALLRIFWSGLGFTPDTNPSTALLSSRANTREVAFFHMVERFFTSVSDVSFPFPPGFQTFFATLAFRSLDPRTFLRYIDNDVLQPTDHFVCRLIQDCGGRDGNSELVFQVITRLKHEKAKKAMVKWDHPMCLRYMSQHLVEDLLAQDVPGEREPLSSLFVPPKDGALGASTTPSTISSAGKHALVPLTLRGKHALVPLTSRGKHALVPLTSRGKHALVPLTSRDKHALVSLTSREAHFSRHAPPSVIDLDMVEDSALVETNQQIDGRLGSNIEITPHYQRAVTHGLDMFLLDKSRITINDLRQVSQASREARLDQELARFEDCLEITLVDKTRFLEDLYRRLQQLTSRWRSWHRGSSSTGGRGTQFISIGQIEELVVWDRTIHTKHRTSTDTSAGDEDKPIDTLIRFLQACKDSQDLYDQFDHNLYRPLNEFFKDEQVKPLAQALVGVMGRWKGLLSPGPINHRLFSAKSADAVYYMDLTCRPRDSQFNLVLRLVPDLSLKAFEAFCLAKQWRSSVGPAGYTRELNYIYSKWIPEKRGADSDFHCKAIGGKSAIKKSFELMTNQERLREVQSKLCATEKVIANSSEHMHDTSSEAHRLSGAIGTTLEQLGSMRQKVKTARFARGEIVRGMGRTKGYIDMLQEEMKREQQEIQRIRARLIQSEISWKYTNNREMTRVLEDDLAESIARCQHLRTEITRAESGYGIQKNRHRSACDRLNDERDGLESIKSERVAISRKLLKSRDKQRVHEKRLVTAADNFNSLKEELRQSKLTQNVLIRQMLQPKQEERPWTKTL</sequence>
<dbReference type="PANTHER" id="PTHR13630:SF1">
    <property type="entry name" value="GAMMA-SECRETASE-ACTIVATING PROTEIN"/>
    <property type="match status" value="1"/>
</dbReference>
<feature type="compositionally biased region" description="Polar residues" evidence="2">
    <location>
        <begin position="620"/>
        <end position="631"/>
    </location>
</feature>
<keyword evidence="1" id="KW-0175">Coiled coil</keyword>
<feature type="domain" description="Gamma-secretase-activating protein C-terminal" evidence="3">
    <location>
        <begin position="686"/>
        <end position="795"/>
    </location>
</feature>
<accession>A7RFW0</accession>
<dbReference type="HOGENOM" id="CLU_249648_0_0_1"/>
<dbReference type="InParanoid" id="A7RFW0"/>